<dbReference type="STRING" id="626887.J057_13776"/>
<feature type="signal peptide" evidence="1">
    <location>
        <begin position="1"/>
        <end position="46"/>
    </location>
</feature>
<dbReference type="Proteomes" id="UP000013165">
    <property type="component" value="Unassembled WGS sequence"/>
</dbReference>
<dbReference type="EMBL" id="APLQ01000011">
    <property type="protein sequence ID" value="ENO16428.2"/>
    <property type="molecule type" value="Genomic_DNA"/>
</dbReference>
<keyword evidence="1" id="KW-0732">Signal</keyword>
<dbReference type="Pfam" id="PF16156">
    <property type="entry name" value="DUF4864"/>
    <property type="match status" value="1"/>
</dbReference>
<sequence>MVSLNGVMRLQACLARLSMRVVSAGLLSVALAGALALCLSTEPVQANDEVADMQEVISEQLDAFAQDDDVRAFSYASPSIQRGFSSAEAFGNMVRKQYPAVYEATTVRFREQVPHPGFVVQRVLLVGPEGRYWEAYYRMERQDGEWRIAGVVLKRSELGI</sequence>
<dbReference type="RefSeq" id="WP_115840235.1">
    <property type="nucleotide sequence ID" value="NZ_AP028878.1"/>
</dbReference>
<evidence type="ECO:0000256" key="1">
    <source>
        <dbReference type="SAM" id="SignalP"/>
    </source>
</evidence>
<evidence type="ECO:0000313" key="3">
    <source>
        <dbReference type="Proteomes" id="UP000013165"/>
    </source>
</evidence>
<organism evidence="2 3">
    <name type="scientific">Marinobacter nanhaiticus D15-8W</name>
    <dbReference type="NCBI Taxonomy" id="626887"/>
    <lineage>
        <taxon>Bacteria</taxon>
        <taxon>Pseudomonadati</taxon>
        <taxon>Pseudomonadota</taxon>
        <taxon>Gammaproteobacteria</taxon>
        <taxon>Pseudomonadales</taxon>
        <taxon>Marinobacteraceae</taxon>
        <taxon>Marinobacter</taxon>
    </lineage>
</organism>
<gene>
    <name evidence="2" type="ORF">J057_13776</name>
</gene>
<name>N6X5P2_9GAMM</name>
<dbReference type="AlphaFoldDB" id="N6X5P2"/>
<dbReference type="InterPro" id="IPR032347">
    <property type="entry name" value="DUF4864"/>
</dbReference>
<keyword evidence="3" id="KW-1185">Reference proteome</keyword>
<evidence type="ECO:0000313" key="2">
    <source>
        <dbReference type="EMBL" id="ENO16428.2"/>
    </source>
</evidence>
<protein>
    <submittedName>
        <fullName evidence="2">DUF4864 domain-containing protein</fullName>
    </submittedName>
</protein>
<proteinExistence type="predicted"/>
<dbReference type="eggNOG" id="ENOG5032TNJ">
    <property type="taxonomic scope" value="Bacteria"/>
</dbReference>
<dbReference type="PATRIC" id="fig|626887.3.peg.2759"/>
<accession>N6X5P2</accession>
<feature type="chain" id="PRO_5016632627" evidence="1">
    <location>
        <begin position="47"/>
        <end position="160"/>
    </location>
</feature>
<dbReference type="OrthoDB" id="9130422at2"/>
<reference evidence="2 3" key="1">
    <citation type="journal article" date="2013" name="Genome Announc.">
        <title>Genome Sequence of the Polycyclic Aromatic Hydrocarbon-Degrading Bacterium Strain Marinobacter nanhaiticus D15-8WT.</title>
        <authorList>
            <person name="Cui Z."/>
            <person name="Gao W."/>
            <person name="Li Q."/>
            <person name="Xu G."/>
            <person name="Zheng L."/>
        </authorList>
    </citation>
    <scope>NUCLEOTIDE SEQUENCE [LARGE SCALE GENOMIC DNA]</scope>
    <source>
        <strain evidence="2 3">D15-8W</strain>
    </source>
</reference>
<comment type="caution">
    <text evidence="2">The sequence shown here is derived from an EMBL/GenBank/DDBJ whole genome shotgun (WGS) entry which is preliminary data.</text>
</comment>
<dbReference type="HOGENOM" id="CLU_137911_1_1_6"/>